<evidence type="ECO:0000256" key="2">
    <source>
        <dbReference type="SAM" id="MobiDB-lite"/>
    </source>
</evidence>
<sequence length="888" mass="100346">MELQDALQKLSQLQAENAKLKRELEDEQDRVSSLQKQLAGRMQGSERTVMSQRISGIAALQAERKDKLRVVMWVSGSLRKEAAVAHARLCMGAWSRFALLSQKAKPKPIKKVVELDEDTREKHSSQAWPPPDSGSMALMHEAHLERCRCLASWAALRQSASLSAAWALRCMGAWRQAAYARARGRMADWTGRQLWQAQRLQLGVRCCAAWRGLTHARARERLAEWAAAQLERQAAHGLLVFCFFSYRRFVKGARRPGTAVHEEGAASEEDAHRQELSLLTPAALCKAAFHQNASRRLRATCVWSAWTRATWELRQERVAVALHSRFEEEHDLMDQRILFCRDLVVKEKLRAQRLLLLRWIFDVLVKWTAGARNKARGERRDLECQSALDEMKHNMDETAARAVSTIARMRHDPKPWTMSLIVHFWALLLQISKEQMNTEAVQRRLEEAMAEVAVLRRYAAADPEAPEAPRKTRALEDFETAGRAALGIYGEGLPRPAKADLARNAWASSSSSAYVSPENAKVHLPKGNDFASTMAYLRQARSNPGSAESARPPPSIVSSDYQTAQSIGTNSALWAQLDEHLGRGIFEKGQARRSYASARSEAGKASGGMAPMSVKVPSRPQSATSRPQSARSRTTRPQSAQSRRSDGEALGGTSMLSYKGLMSRQQHHNRPASAGRRILPAELGLAGRRVLTLPSHVDQCDQGESCCWRWLAHAVLKEAAWLKEDLDSLRKEHAEQQEHHTKVENCTEDLAELRGAHKILQQELRTSREQCDLVRQELLIVKTSQAQKLSKEEDLVREVARLEGEKSQAVARMEDARQKHMQMERETFRMHSEIEDLKRQILFREDDRVRAEGLLKAVKKERDELKEAAEATKKRKAKAKPMGRRELF</sequence>
<feature type="compositionally biased region" description="Polar residues" evidence="2">
    <location>
        <begin position="619"/>
        <end position="642"/>
    </location>
</feature>
<reference evidence="3" key="1">
    <citation type="submission" date="2023-08" db="EMBL/GenBank/DDBJ databases">
        <authorList>
            <person name="Chen Y."/>
            <person name="Shah S."/>
            <person name="Dougan E. K."/>
            <person name="Thang M."/>
            <person name="Chan C."/>
        </authorList>
    </citation>
    <scope>NUCLEOTIDE SEQUENCE</scope>
</reference>
<protein>
    <submittedName>
        <fullName evidence="3">Uncharacterized protein</fullName>
    </submittedName>
</protein>
<keyword evidence="4" id="KW-1185">Reference proteome</keyword>
<name>A0AA36MKP7_9DINO</name>
<keyword evidence="1" id="KW-0175">Coiled coil</keyword>
<feature type="region of interest" description="Disordered" evidence="2">
    <location>
        <begin position="865"/>
        <end position="888"/>
    </location>
</feature>
<dbReference type="EMBL" id="CAUJNA010000059">
    <property type="protein sequence ID" value="CAJ1371188.1"/>
    <property type="molecule type" value="Genomic_DNA"/>
</dbReference>
<feature type="region of interest" description="Disordered" evidence="2">
    <location>
        <begin position="540"/>
        <end position="560"/>
    </location>
</feature>
<comment type="caution">
    <text evidence="3">The sequence shown here is derived from an EMBL/GenBank/DDBJ whole genome shotgun (WGS) entry which is preliminary data.</text>
</comment>
<proteinExistence type="predicted"/>
<evidence type="ECO:0000256" key="1">
    <source>
        <dbReference type="SAM" id="Coils"/>
    </source>
</evidence>
<dbReference type="Proteomes" id="UP001178507">
    <property type="component" value="Unassembled WGS sequence"/>
</dbReference>
<feature type="compositionally biased region" description="Basic residues" evidence="2">
    <location>
        <begin position="873"/>
        <end position="882"/>
    </location>
</feature>
<evidence type="ECO:0000313" key="4">
    <source>
        <dbReference type="Proteomes" id="UP001178507"/>
    </source>
</evidence>
<dbReference type="AlphaFoldDB" id="A0AA36MKP7"/>
<accession>A0AA36MKP7</accession>
<organism evidence="3 4">
    <name type="scientific">Effrenium voratum</name>
    <dbReference type="NCBI Taxonomy" id="2562239"/>
    <lineage>
        <taxon>Eukaryota</taxon>
        <taxon>Sar</taxon>
        <taxon>Alveolata</taxon>
        <taxon>Dinophyceae</taxon>
        <taxon>Suessiales</taxon>
        <taxon>Symbiodiniaceae</taxon>
        <taxon>Effrenium</taxon>
    </lineage>
</organism>
<gene>
    <name evidence="3" type="ORF">EVOR1521_LOCUS1560</name>
</gene>
<evidence type="ECO:0000313" key="3">
    <source>
        <dbReference type="EMBL" id="CAJ1371188.1"/>
    </source>
</evidence>
<feature type="region of interest" description="Disordered" evidence="2">
    <location>
        <begin position="596"/>
        <end position="653"/>
    </location>
</feature>
<feature type="coiled-coil region" evidence="1">
    <location>
        <begin position="3"/>
        <end position="37"/>
    </location>
</feature>